<gene>
    <name evidence="2" type="ORF">GHI93_03455</name>
</gene>
<dbReference type="OrthoDB" id="9802649at2"/>
<protein>
    <submittedName>
        <fullName evidence="2">Glycosyltransferase</fullName>
    </submittedName>
</protein>
<sequence length="326" mass="38306">MIENKKVIILMATFNGEKYIKKQIESIINQNFSNWKLIISDDHSTDNTLKIIENLQENNPEKIEIIHNNSGRHGAFINFFNVIGYVQKKYSADYYAFSDQDDIWTSDKLSKLILRIELENQKNPIFIQHDMSIIDGNDNLVSSSLDEIVGMNIGSSQITFFARERVWGCASFFNDALMKSVPEVDPKKMFEKLAHDNYFVNVANVLGTVIFLKEQLTQYRRHGNNVSSEEKYKLKFQDYLKKFDLTELSEKTSNTLNQSLYTIKLIEGRYGKNEYTNKILKVIQIGGFKAIRFFKRNEIYRFQKSRTIRLYLIMFIGMYKKYLIKF</sequence>
<dbReference type="Pfam" id="PF00535">
    <property type="entry name" value="Glycos_transf_2"/>
    <property type="match status" value="1"/>
</dbReference>
<proteinExistence type="predicted"/>
<dbReference type="InterPro" id="IPR001173">
    <property type="entry name" value="Glyco_trans_2-like"/>
</dbReference>
<keyword evidence="3" id="KW-1185">Reference proteome</keyword>
<dbReference type="RefSeq" id="WP_153495635.1">
    <property type="nucleotide sequence ID" value="NZ_WITJ01000004.1"/>
</dbReference>
<dbReference type="GO" id="GO:0016758">
    <property type="term" value="F:hexosyltransferase activity"/>
    <property type="evidence" value="ECO:0007669"/>
    <property type="project" value="UniProtKB-ARBA"/>
</dbReference>
<dbReference type="PANTHER" id="PTHR22916">
    <property type="entry name" value="GLYCOSYLTRANSFERASE"/>
    <property type="match status" value="1"/>
</dbReference>
<organism evidence="2 3">
    <name type="scientific">Lactococcus hircilactis</name>
    <dbReference type="NCBI Taxonomy" id="1494462"/>
    <lineage>
        <taxon>Bacteria</taxon>
        <taxon>Bacillati</taxon>
        <taxon>Bacillota</taxon>
        <taxon>Bacilli</taxon>
        <taxon>Lactobacillales</taxon>
        <taxon>Streptococcaceae</taxon>
        <taxon>Lactococcus</taxon>
    </lineage>
</organism>
<keyword evidence="2" id="KW-0808">Transferase</keyword>
<evidence type="ECO:0000259" key="1">
    <source>
        <dbReference type="Pfam" id="PF00535"/>
    </source>
</evidence>
<evidence type="ECO:0000313" key="3">
    <source>
        <dbReference type="Proteomes" id="UP000439550"/>
    </source>
</evidence>
<feature type="domain" description="Glycosyltransferase 2-like" evidence="1">
    <location>
        <begin position="9"/>
        <end position="120"/>
    </location>
</feature>
<comment type="caution">
    <text evidence="2">The sequence shown here is derived from an EMBL/GenBank/DDBJ whole genome shotgun (WGS) entry which is preliminary data.</text>
</comment>
<dbReference type="Gene3D" id="3.90.550.10">
    <property type="entry name" value="Spore Coat Polysaccharide Biosynthesis Protein SpsA, Chain A"/>
    <property type="match status" value="1"/>
</dbReference>
<dbReference type="Proteomes" id="UP000439550">
    <property type="component" value="Unassembled WGS sequence"/>
</dbReference>
<accession>A0A7X2D1E6</accession>
<dbReference type="PANTHER" id="PTHR22916:SF3">
    <property type="entry name" value="UDP-GLCNAC:BETAGAL BETA-1,3-N-ACETYLGLUCOSAMINYLTRANSFERASE-LIKE PROTEIN 1"/>
    <property type="match status" value="1"/>
</dbReference>
<name>A0A7X2D1E6_9LACT</name>
<dbReference type="SUPFAM" id="SSF53448">
    <property type="entry name" value="Nucleotide-diphospho-sugar transferases"/>
    <property type="match status" value="1"/>
</dbReference>
<dbReference type="EMBL" id="WITJ01000004">
    <property type="protein sequence ID" value="MQW39010.1"/>
    <property type="molecule type" value="Genomic_DNA"/>
</dbReference>
<dbReference type="InterPro" id="IPR029044">
    <property type="entry name" value="Nucleotide-diphossugar_trans"/>
</dbReference>
<dbReference type="AlphaFoldDB" id="A0A7X2D1E6"/>
<reference evidence="2 3" key="1">
    <citation type="submission" date="2019-10" db="EMBL/GenBank/DDBJ databases">
        <authorList>
            <person name="Dong K."/>
        </authorList>
    </citation>
    <scope>NUCLEOTIDE SEQUENCE [LARGE SCALE GENOMIC DNA]</scope>
    <source>
        <strain evidence="2 3">DSM 28960</strain>
    </source>
</reference>
<evidence type="ECO:0000313" key="2">
    <source>
        <dbReference type="EMBL" id="MQW39010.1"/>
    </source>
</evidence>